<accession>A0A8H3DT50</accession>
<gene>
    <name evidence="2" type="ORF">RDB_LOCUS197465</name>
</gene>
<evidence type="ECO:0000313" key="3">
    <source>
        <dbReference type="Proteomes" id="UP000663843"/>
    </source>
</evidence>
<proteinExistence type="predicted"/>
<feature type="region of interest" description="Disordered" evidence="1">
    <location>
        <begin position="1"/>
        <end position="59"/>
    </location>
</feature>
<organism evidence="2 3">
    <name type="scientific">Rhizoctonia solani</name>
    <dbReference type="NCBI Taxonomy" id="456999"/>
    <lineage>
        <taxon>Eukaryota</taxon>
        <taxon>Fungi</taxon>
        <taxon>Dikarya</taxon>
        <taxon>Basidiomycota</taxon>
        <taxon>Agaricomycotina</taxon>
        <taxon>Agaricomycetes</taxon>
        <taxon>Cantharellales</taxon>
        <taxon>Ceratobasidiaceae</taxon>
        <taxon>Rhizoctonia</taxon>
    </lineage>
</organism>
<dbReference type="EMBL" id="CAJMWT010010158">
    <property type="protein sequence ID" value="CAE6541133.1"/>
    <property type="molecule type" value="Genomic_DNA"/>
</dbReference>
<protein>
    <submittedName>
        <fullName evidence="2">Uncharacterized protein</fullName>
    </submittedName>
</protein>
<reference evidence="2" key="1">
    <citation type="submission" date="2021-01" db="EMBL/GenBank/DDBJ databases">
        <authorList>
            <person name="Kaushik A."/>
        </authorList>
    </citation>
    <scope>NUCLEOTIDE SEQUENCE</scope>
    <source>
        <strain evidence="2">AG2-2IIIB</strain>
    </source>
</reference>
<dbReference type="AlphaFoldDB" id="A0A8H3DT50"/>
<sequence>MDNQPPAPLPNTTNLDGLVDPAEHENEPVQPFGPLEAGNQLQVDEPHAANNPGTQAQQNVANSTNPVVFHLLTHNLSSPLKHSLYGFLPFDEN</sequence>
<name>A0A8H3DT50_9AGAM</name>
<evidence type="ECO:0000256" key="1">
    <source>
        <dbReference type="SAM" id="MobiDB-lite"/>
    </source>
</evidence>
<dbReference type="Proteomes" id="UP000663843">
    <property type="component" value="Unassembled WGS sequence"/>
</dbReference>
<comment type="caution">
    <text evidence="2">The sequence shown here is derived from an EMBL/GenBank/DDBJ whole genome shotgun (WGS) entry which is preliminary data.</text>
</comment>
<evidence type="ECO:0000313" key="2">
    <source>
        <dbReference type="EMBL" id="CAE6541133.1"/>
    </source>
</evidence>